<dbReference type="Proteomes" id="UP000000263">
    <property type="component" value="Chromosome"/>
</dbReference>
<gene>
    <name evidence="3" type="ordered locus">Rcas_0961</name>
</gene>
<accession>A7NHX7</accession>
<evidence type="ECO:0000313" key="4">
    <source>
        <dbReference type="Proteomes" id="UP000000263"/>
    </source>
</evidence>
<name>A7NHX7_ROSCS</name>
<dbReference type="HOGENOM" id="CLU_2025010_0_0_0"/>
<protein>
    <submittedName>
        <fullName evidence="3">Uncharacterized protein</fullName>
    </submittedName>
</protein>
<keyword evidence="4" id="KW-1185">Reference proteome</keyword>
<evidence type="ECO:0000256" key="2">
    <source>
        <dbReference type="SAM" id="Phobius"/>
    </source>
</evidence>
<dbReference type="OrthoDB" id="9954457at2"/>
<proteinExistence type="predicted"/>
<sequence>MKTVWRIVAILSAALVVAGALIMLRQTGVLARALPELDRAHLEARGDRDRFAPGGFERSERGGFAPGGFERDHHAEREPDVRGIIEVIKNLLIIGIITALVVGASPIARRFLRRQPPPRAPAEPSV</sequence>
<keyword evidence="2" id="KW-1133">Transmembrane helix</keyword>
<keyword evidence="2" id="KW-0472">Membrane</keyword>
<feature type="compositionally biased region" description="Basic and acidic residues" evidence="1">
    <location>
        <begin position="51"/>
        <end position="61"/>
    </location>
</feature>
<keyword evidence="2" id="KW-0812">Transmembrane</keyword>
<dbReference type="STRING" id="383372.Rcas_0961"/>
<evidence type="ECO:0000256" key="1">
    <source>
        <dbReference type="SAM" id="MobiDB-lite"/>
    </source>
</evidence>
<feature type="transmembrane region" description="Helical" evidence="2">
    <location>
        <begin position="87"/>
        <end position="108"/>
    </location>
</feature>
<feature type="region of interest" description="Disordered" evidence="1">
    <location>
        <begin position="51"/>
        <end position="75"/>
    </location>
</feature>
<dbReference type="RefSeq" id="WP_012119504.1">
    <property type="nucleotide sequence ID" value="NC_009767.1"/>
</dbReference>
<dbReference type="AlphaFoldDB" id="A7NHX7"/>
<evidence type="ECO:0000313" key="3">
    <source>
        <dbReference type="EMBL" id="ABU57074.1"/>
    </source>
</evidence>
<reference evidence="3 4" key="1">
    <citation type="submission" date="2007-08" db="EMBL/GenBank/DDBJ databases">
        <title>Complete sequence of Roseiflexus castenholzii DSM 13941.</title>
        <authorList>
            <consortium name="US DOE Joint Genome Institute"/>
            <person name="Copeland A."/>
            <person name="Lucas S."/>
            <person name="Lapidus A."/>
            <person name="Barry K."/>
            <person name="Glavina del Rio T."/>
            <person name="Dalin E."/>
            <person name="Tice H."/>
            <person name="Pitluck S."/>
            <person name="Thompson L.S."/>
            <person name="Brettin T."/>
            <person name="Bruce D."/>
            <person name="Detter J.C."/>
            <person name="Han C."/>
            <person name="Tapia R."/>
            <person name="Schmutz J."/>
            <person name="Larimer F."/>
            <person name="Land M."/>
            <person name="Hauser L."/>
            <person name="Kyrpides N."/>
            <person name="Mikhailova N."/>
            <person name="Bryant D.A."/>
            <person name="Hanada S."/>
            <person name="Tsukatani Y."/>
            <person name="Richardson P."/>
        </authorList>
    </citation>
    <scope>NUCLEOTIDE SEQUENCE [LARGE SCALE GENOMIC DNA]</scope>
    <source>
        <strain evidence="4">DSM 13941 / HLO8</strain>
    </source>
</reference>
<dbReference type="EMBL" id="CP000804">
    <property type="protein sequence ID" value="ABU57074.1"/>
    <property type="molecule type" value="Genomic_DNA"/>
</dbReference>
<organism evidence="3 4">
    <name type="scientific">Roseiflexus castenholzii (strain DSM 13941 / HLO8)</name>
    <dbReference type="NCBI Taxonomy" id="383372"/>
    <lineage>
        <taxon>Bacteria</taxon>
        <taxon>Bacillati</taxon>
        <taxon>Chloroflexota</taxon>
        <taxon>Chloroflexia</taxon>
        <taxon>Chloroflexales</taxon>
        <taxon>Roseiflexineae</taxon>
        <taxon>Roseiflexaceae</taxon>
        <taxon>Roseiflexus</taxon>
    </lineage>
</organism>
<dbReference type="KEGG" id="rca:Rcas_0961"/>